<dbReference type="EMBL" id="BFEA01000169">
    <property type="protein sequence ID" value="GBG72666.1"/>
    <property type="molecule type" value="Genomic_DNA"/>
</dbReference>
<dbReference type="AlphaFoldDB" id="A0A388KRK0"/>
<dbReference type="Proteomes" id="UP000265515">
    <property type="component" value="Unassembled WGS sequence"/>
</dbReference>
<evidence type="ECO:0000313" key="2">
    <source>
        <dbReference type="EMBL" id="GBG72666.1"/>
    </source>
</evidence>
<dbReference type="Gramene" id="GBG72666">
    <property type="protein sequence ID" value="GBG72666"/>
    <property type="gene ID" value="CBR_g12238"/>
</dbReference>
<protein>
    <submittedName>
        <fullName evidence="2">Uncharacterized protein</fullName>
    </submittedName>
</protein>
<sequence>MCSHPPCFPRYTHLVFGFTVNGSLLPSAQGSGHRFYSEWQLYIVTNENDESSFVGCGYHRPASQSVWTNILLSCIAFSELVWTHQRERTSLVRRCSAASMCSSCWILPASVKTTWLGALRIFSLLSLLHPPSTVMAEVVASEAGGGRRMGSFGGDREKVRGADMDIFPGGIESRGFISPSGAPARTSSVPISPPPPPSGSQIPGDDQSLRPRKFRGFELRFHPAEKVFPQVLDIANPFQVCSKLPEIPIYVSNSASMIYQGVEYTAITYSLYYVENPSPAFGGLFPRNVGYHEGDVEKLTILYSKDPYREWEPCHVYFFAHGSGQGIWLPWGECQHTDDNYLIVYVAKNSHASYYLPGTYVRIFGVANDHCSERGKHLRVSAYLKAFDHQVNKGVHLSASAAIPPQRSVKPWERFAWPIVSKKVRRDIAKPPRTGPGAAAAAAAALGIPSQEKDHKLGSSCDQPVGLFCGCASLPTPGRQKSKKTQALQVQFSLTYPEQVTNAKARPSIVNRGPIYVFEEERKPGERTQPMQVPGPTFEERTQPMQVPGPTFEDEAATPGTPRLGSRVPIPERHVQTQPSEAAETSGGQSELTGNASREAGQPVKSDAVTSKAGKRHEIASVGGHTSAAQLPSRVQGSPGRAKLSEQSGRSDGSAAQSDAVDKVLRVERVAVKSVVVKSRLGNQASSLKEMDAAADSPPSPVQGNHYVVEPDQDLRVTVPDASSAVSSPSRVSNANLATKDSSASSQPASTAFLPSLDSDNDQELLDCPELLPDGITDGVLSPRRATKPVRSQPSSPQSKRTVHTVPAVRKSKS</sequence>
<name>A0A388KRK0_CHABU</name>
<feature type="region of interest" description="Disordered" evidence="1">
    <location>
        <begin position="520"/>
        <end position="664"/>
    </location>
</feature>
<accession>A0A388KRK0</accession>
<feature type="compositionally biased region" description="Polar residues" evidence="1">
    <location>
        <begin position="586"/>
        <end position="596"/>
    </location>
</feature>
<feature type="compositionally biased region" description="Polar residues" evidence="1">
    <location>
        <begin position="645"/>
        <end position="657"/>
    </location>
</feature>
<feature type="compositionally biased region" description="Polar residues" evidence="1">
    <location>
        <begin position="737"/>
        <end position="750"/>
    </location>
</feature>
<keyword evidence="3" id="KW-1185">Reference proteome</keyword>
<proteinExistence type="predicted"/>
<gene>
    <name evidence="2" type="ORF">CBR_g12238</name>
</gene>
<organism evidence="2 3">
    <name type="scientific">Chara braunii</name>
    <name type="common">Braun's stonewort</name>
    <dbReference type="NCBI Taxonomy" id="69332"/>
    <lineage>
        <taxon>Eukaryota</taxon>
        <taxon>Viridiplantae</taxon>
        <taxon>Streptophyta</taxon>
        <taxon>Charophyceae</taxon>
        <taxon>Charales</taxon>
        <taxon>Characeae</taxon>
        <taxon>Chara</taxon>
    </lineage>
</organism>
<feature type="compositionally biased region" description="Low complexity" evidence="1">
    <location>
        <begin position="719"/>
        <end position="736"/>
    </location>
</feature>
<evidence type="ECO:0000256" key="1">
    <source>
        <dbReference type="SAM" id="MobiDB-lite"/>
    </source>
</evidence>
<feature type="compositionally biased region" description="Polar residues" evidence="1">
    <location>
        <begin position="627"/>
        <end position="636"/>
    </location>
</feature>
<feature type="compositionally biased region" description="Polar residues" evidence="1">
    <location>
        <begin position="790"/>
        <end position="800"/>
    </location>
</feature>
<reference evidence="2 3" key="1">
    <citation type="journal article" date="2018" name="Cell">
        <title>The Chara Genome: Secondary Complexity and Implications for Plant Terrestrialization.</title>
        <authorList>
            <person name="Nishiyama T."/>
            <person name="Sakayama H."/>
            <person name="Vries J.D."/>
            <person name="Buschmann H."/>
            <person name="Saint-Marcoux D."/>
            <person name="Ullrich K.K."/>
            <person name="Haas F.B."/>
            <person name="Vanderstraeten L."/>
            <person name="Becker D."/>
            <person name="Lang D."/>
            <person name="Vosolsobe S."/>
            <person name="Rombauts S."/>
            <person name="Wilhelmsson P.K.I."/>
            <person name="Janitza P."/>
            <person name="Kern R."/>
            <person name="Heyl A."/>
            <person name="Rumpler F."/>
            <person name="Villalobos L.I.A.C."/>
            <person name="Clay J.M."/>
            <person name="Skokan R."/>
            <person name="Toyoda A."/>
            <person name="Suzuki Y."/>
            <person name="Kagoshima H."/>
            <person name="Schijlen E."/>
            <person name="Tajeshwar N."/>
            <person name="Catarino B."/>
            <person name="Hetherington A.J."/>
            <person name="Saltykova A."/>
            <person name="Bonnot C."/>
            <person name="Breuninger H."/>
            <person name="Symeonidi A."/>
            <person name="Radhakrishnan G.V."/>
            <person name="Van Nieuwerburgh F."/>
            <person name="Deforce D."/>
            <person name="Chang C."/>
            <person name="Karol K.G."/>
            <person name="Hedrich R."/>
            <person name="Ulvskov P."/>
            <person name="Glockner G."/>
            <person name="Delwiche C.F."/>
            <person name="Petrasek J."/>
            <person name="Van de Peer Y."/>
            <person name="Friml J."/>
            <person name="Beilby M."/>
            <person name="Dolan L."/>
            <person name="Kohara Y."/>
            <person name="Sugano S."/>
            <person name="Fujiyama A."/>
            <person name="Delaux P.-M."/>
            <person name="Quint M."/>
            <person name="TheiBen G."/>
            <person name="Hagemann M."/>
            <person name="Harholt J."/>
            <person name="Dunand C."/>
            <person name="Zachgo S."/>
            <person name="Langdale J."/>
            <person name="Maumus F."/>
            <person name="Straeten D.V.D."/>
            <person name="Gould S.B."/>
            <person name="Rensing S.A."/>
        </authorList>
    </citation>
    <scope>NUCLEOTIDE SEQUENCE [LARGE SCALE GENOMIC DNA]</scope>
    <source>
        <strain evidence="2 3">S276</strain>
    </source>
</reference>
<comment type="caution">
    <text evidence="2">The sequence shown here is derived from an EMBL/GenBank/DDBJ whole genome shotgun (WGS) entry which is preliminary data.</text>
</comment>
<feature type="region of interest" description="Disordered" evidence="1">
    <location>
        <begin position="681"/>
        <end position="814"/>
    </location>
</feature>
<feature type="region of interest" description="Disordered" evidence="1">
    <location>
        <begin position="180"/>
        <end position="207"/>
    </location>
</feature>
<evidence type="ECO:0000313" key="3">
    <source>
        <dbReference type="Proteomes" id="UP000265515"/>
    </source>
</evidence>